<gene>
    <name evidence="1" type="ORF">TTHERM_00049280</name>
</gene>
<dbReference type="AlphaFoldDB" id="Q23D63"/>
<sequence length="585" mass="69095">MKNLFTNNKFRQTFQEDCQFSPLLDPKQTPKVSSLTTLKIDQSYQEKTQFPFYVKKTKHTEEIEEKQVALTNNDESFESKKSQTIDSTKQFPLITESTIEKKTPQFSPQKMILMAVNIFNKQLVQIKSTNQDLLTPQQFYKLREKIIKHINDCIALIKVLLKHLQRINNSHPQKATPSQTTDVQQLQCNQNTLSQKQENSTIQNINGYHLDLIQFCMEAFEQLNKYQINYQETITLMEQLFKTFEGYNFLTNLPYIQNIQLDYISILLRCGFLKKAERSFTQMQQHIQQYITQQIEDPKQATSQQIKSQDCAYEAKRSRLIKESQQDGLKMNQKFDLYRYYILHCQFLNEQGEKDRCAEEINNIQDSLKVDAFMLKINMFIERQQHEQALYLIEQGKTIFQRHKQPLVFLQLMNLKLKVLLAQRQYSTIHALLQEIKEYFEQSKLKISIEFCQSLLYESQAYLANGNTTECINLLEEANVIAKEILKDRYNQSSITADIYYFKALCWLQQSQEIQNQEEKHFVLKNAQQICQLCIKVRKNYLYSKQDKNQKVIDALSLNVNLLALTNQNRECRKASAELVEYELI</sequence>
<evidence type="ECO:0000313" key="1">
    <source>
        <dbReference type="EMBL" id="EAR94606.1"/>
    </source>
</evidence>
<reference evidence="2" key="1">
    <citation type="journal article" date="2006" name="PLoS Biol.">
        <title>Macronuclear genome sequence of the ciliate Tetrahymena thermophila, a model eukaryote.</title>
        <authorList>
            <person name="Eisen J.A."/>
            <person name="Coyne R.S."/>
            <person name="Wu M."/>
            <person name="Wu D."/>
            <person name="Thiagarajan M."/>
            <person name="Wortman J.R."/>
            <person name="Badger J.H."/>
            <person name="Ren Q."/>
            <person name="Amedeo P."/>
            <person name="Jones K.M."/>
            <person name="Tallon L.J."/>
            <person name="Delcher A.L."/>
            <person name="Salzberg S.L."/>
            <person name="Silva J.C."/>
            <person name="Haas B.J."/>
            <person name="Majoros W.H."/>
            <person name="Farzad M."/>
            <person name="Carlton J.M."/>
            <person name="Smith R.K. Jr."/>
            <person name="Garg J."/>
            <person name="Pearlman R.E."/>
            <person name="Karrer K.M."/>
            <person name="Sun L."/>
            <person name="Manning G."/>
            <person name="Elde N.C."/>
            <person name="Turkewitz A.P."/>
            <person name="Asai D.J."/>
            <person name="Wilkes D.E."/>
            <person name="Wang Y."/>
            <person name="Cai H."/>
            <person name="Collins K."/>
            <person name="Stewart B.A."/>
            <person name="Lee S.R."/>
            <person name="Wilamowska K."/>
            <person name="Weinberg Z."/>
            <person name="Ruzzo W.L."/>
            <person name="Wloga D."/>
            <person name="Gaertig J."/>
            <person name="Frankel J."/>
            <person name="Tsao C.-C."/>
            <person name="Gorovsky M.A."/>
            <person name="Keeling P.J."/>
            <person name="Waller R.F."/>
            <person name="Patron N.J."/>
            <person name="Cherry J.M."/>
            <person name="Stover N.A."/>
            <person name="Krieger C.J."/>
            <person name="del Toro C."/>
            <person name="Ryder H.F."/>
            <person name="Williamson S.C."/>
            <person name="Barbeau R.A."/>
            <person name="Hamilton E.P."/>
            <person name="Orias E."/>
        </authorList>
    </citation>
    <scope>NUCLEOTIDE SEQUENCE [LARGE SCALE GENOMIC DNA]</scope>
    <source>
        <strain evidence="2">SB210</strain>
    </source>
</reference>
<dbReference type="RefSeq" id="XP_001014823.1">
    <property type="nucleotide sequence ID" value="XM_001014823.1"/>
</dbReference>
<name>Q23D63_TETTS</name>
<dbReference type="GeneID" id="7830975"/>
<dbReference type="KEGG" id="tet:TTHERM_00049280"/>
<accession>Q23D63</accession>
<organism evidence="1 2">
    <name type="scientific">Tetrahymena thermophila (strain SB210)</name>
    <dbReference type="NCBI Taxonomy" id="312017"/>
    <lineage>
        <taxon>Eukaryota</taxon>
        <taxon>Sar</taxon>
        <taxon>Alveolata</taxon>
        <taxon>Ciliophora</taxon>
        <taxon>Intramacronucleata</taxon>
        <taxon>Oligohymenophorea</taxon>
        <taxon>Hymenostomatida</taxon>
        <taxon>Tetrahymenina</taxon>
        <taxon>Tetrahymenidae</taxon>
        <taxon>Tetrahymena</taxon>
    </lineage>
</organism>
<evidence type="ECO:0000313" key="2">
    <source>
        <dbReference type="Proteomes" id="UP000009168"/>
    </source>
</evidence>
<dbReference type="HOGENOM" id="CLU_466547_0_0_1"/>
<dbReference type="EMBL" id="GG662712">
    <property type="protein sequence ID" value="EAR94606.1"/>
    <property type="molecule type" value="Genomic_DNA"/>
</dbReference>
<dbReference type="Proteomes" id="UP000009168">
    <property type="component" value="Unassembled WGS sequence"/>
</dbReference>
<protein>
    <submittedName>
        <fullName evidence="1">Uncharacterized protein</fullName>
    </submittedName>
</protein>
<keyword evidence="2" id="KW-1185">Reference proteome</keyword>
<proteinExistence type="predicted"/>
<dbReference type="InParanoid" id="Q23D63"/>